<dbReference type="EnsemblPlants" id="OGLUM04G08930.1">
    <property type="protein sequence ID" value="OGLUM04G08930.1"/>
    <property type="gene ID" value="OGLUM04G08930"/>
</dbReference>
<sequence>MHVHHASASPLTGHQVGARHPKCFQSIQAVGLTTERVRENGYPLPHTSPPNVGIMWRLGAATRGLSSRSERIAGLQHPPHGSTIVVASGGLPASPPTQVVRPNHCRVTTGPCQTSTAHRPPVTPPLAAGCASPCRLATRCRRPPLSAPHRAGHPPAAVAHPSTCADTGLHSAPVATGPTAP</sequence>
<evidence type="ECO:0000313" key="3">
    <source>
        <dbReference type="Proteomes" id="UP000026961"/>
    </source>
</evidence>
<protein>
    <submittedName>
        <fullName evidence="2">Uncharacterized protein</fullName>
    </submittedName>
</protein>
<dbReference type="HOGENOM" id="CLU_1491256_0_0_1"/>
<reference evidence="2" key="2">
    <citation type="submission" date="2018-05" db="EMBL/GenBank/DDBJ databases">
        <title>OgluRS3 (Oryza glumaepatula Reference Sequence Version 3).</title>
        <authorList>
            <person name="Zhang J."/>
            <person name="Kudrna D."/>
            <person name="Lee S."/>
            <person name="Talag J."/>
            <person name="Welchert J."/>
            <person name="Wing R.A."/>
        </authorList>
    </citation>
    <scope>NUCLEOTIDE SEQUENCE [LARGE SCALE GENOMIC DNA]</scope>
</reference>
<accession>A0A0D9ZJI7</accession>
<reference evidence="2" key="1">
    <citation type="submission" date="2015-04" db="UniProtKB">
        <authorList>
            <consortium name="EnsemblPlants"/>
        </authorList>
    </citation>
    <scope>IDENTIFICATION</scope>
</reference>
<evidence type="ECO:0000313" key="2">
    <source>
        <dbReference type="EnsemblPlants" id="OGLUM04G08930.1"/>
    </source>
</evidence>
<feature type="region of interest" description="Disordered" evidence="1">
    <location>
        <begin position="145"/>
        <end position="181"/>
    </location>
</feature>
<name>A0A0D9ZJI7_9ORYZ</name>
<evidence type="ECO:0000256" key="1">
    <source>
        <dbReference type="SAM" id="MobiDB-lite"/>
    </source>
</evidence>
<dbReference type="Gramene" id="OGLUM04G08930.1">
    <property type="protein sequence ID" value="OGLUM04G08930.1"/>
    <property type="gene ID" value="OGLUM04G08930"/>
</dbReference>
<dbReference type="Proteomes" id="UP000026961">
    <property type="component" value="Chromosome 4"/>
</dbReference>
<dbReference type="AlphaFoldDB" id="A0A0D9ZJI7"/>
<organism evidence="2">
    <name type="scientific">Oryza glumipatula</name>
    <dbReference type="NCBI Taxonomy" id="40148"/>
    <lineage>
        <taxon>Eukaryota</taxon>
        <taxon>Viridiplantae</taxon>
        <taxon>Streptophyta</taxon>
        <taxon>Embryophyta</taxon>
        <taxon>Tracheophyta</taxon>
        <taxon>Spermatophyta</taxon>
        <taxon>Magnoliopsida</taxon>
        <taxon>Liliopsida</taxon>
        <taxon>Poales</taxon>
        <taxon>Poaceae</taxon>
        <taxon>BOP clade</taxon>
        <taxon>Oryzoideae</taxon>
        <taxon>Oryzeae</taxon>
        <taxon>Oryzinae</taxon>
        <taxon>Oryza</taxon>
    </lineage>
</organism>
<proteinExistence type="predicted"/>
<keyword evidence="3" id="KW-1185">Reference proteome</keyword>